<sequence>MNHASEVPLSKCKSAVAQRKSRSTLRPLFAPCLRQQNSGLRMWCFRPITLFEIINSKMGSSLDMICAQLLYTNVYHASIFSQKTLTTAMRPVHYKFQSTLIVPCQSRIANSYQCIKLSTEILSLIY</sequence>
<name>A0A2P2KXG5_RHIMU</name>
<evidence type="ECO:0000313" key="1">
    <source>
        <dbReference type="EMBL" id="MBX10404.1"/>
    </source>
</evidence>
<protein>
    <submittedName>
        <fullName evidence="1">Uncharacterized protein</fullName>
    </submittedName>
</protein>
<dbReference type="AlphaFoldDB" id="A0A2P2KXG5"/>
<reference evidence="1" key="1">
    <citation type="submission" date="2018-02" db="EMBL/GenBank/DDBJ databases">
        <title>Rhizophora mucronata_Transcriptome.</title>
        <authorList>
            <person name="Meera S.P."/>
            <person name="Sreeshan A."/>
            <person name="Augustine A."/>
        </authorList>
    </citation>
    <scope>NUCLEOTIDE SEQUENCE</scope>
    <source>
        <tissue evidence="1">Leaf</tissue>
    </source>
</reference>
<organism evidence="1">
    <name type="scientific">Rhizophora mucronata</name>
    <name type="common">Asiatic mangrove</name>
    <dbReference type="NCBI Taxonomy" id="61149"/>
    <lineage>
        <taxon>Eukaryota</taxon>
        <taxon>Viridiplantae</taxon>
        <taxon>Streptophyta</taxon>
        <taxon>Embryophyta</taxon>
        <taxon>Tracheophyta</taxon>
        <taxon>Spermatophyta</taxon>
        <taxon>Magnoliopsida</taxon>
        <taxon>eudicotyledons</taxon>
        <taxon>Gunneridae</taxon>
        <taxon>Pentapetalae</taxon>
        <taxon>rosids</taxon>
        <taxon>fabids</taxon>
        <taxon>Malpighiales</taxon>
        <taxon>Rhizophoraceae</taxon>
        <taxon>Rhizophora</taxon>
    </lineage>
</organism>
<accession>A0A2P2KXG5</accession>
<dbReference type="EMBL" id="GGEC01029920">
    <property type="protein sequence ID" value="MBX10404.1"/>
    <property type="molecule type" value="Transcribed_RNA"/>
</dbReference>
<proteinExistence type="predicted"/>